<comment type="caution">
    <text evidence="2">The sequence shown here is derived from an EMBL/GenBank/DDBJ whole genome shotgun (WGS) entry which is preliminary data.</text>
</comment>
<sequence>MIATVGRGAEGADFGAINERRKLVLATFDWCAVCGLPFGDEARWQVAPTLGDAPLPEEVGLSEAPVHEICAVYSAQVCPFLSSQGARLGDDMRRGTRREETVQVVGYSRTKSVEVFRSSLQDDLFVLHFVHDKVIDSFTYSSPEELNERYQALLAVERPISVSAAEQDLIVRFNATSTPDEPTGDPGAVVVGAAVMIGAAFAPDVFRVQGMRPFSARDSYGFMARRLLEPDGLADAAATFPDASGKAAAQWLLDRGDDVPAVVSLWRDLGRQQVSGRTLPQPRPAGPGRSVGKNAPCPCGSGRKARRCHPAGMPESP</sequence>
<evidence type="ECO:0000313" key="2">
    <source>
        <dbReference type="EMBL" id="MBL1085707.1"/>
    </source>
</evidence>
<dbReference type="EMBL" id="JAERRK010000017">
    <property type="protein sequence ID" value="MBL1085707.1"/>
    <property type="molecule type" value="Genomic_DNA"/>
</dbReference>
<gene>
    <name evidence="2" type="ORF">JK359_27715</name>
</gene>
<name>A0A937JRI7_9ACTN</name>
<evidence type="ECO:0000313" key="3">
    <source>
        <dbReference type="Proteomes" id="UP000661858"/>
    </source>
</evidence>
<proteinExistence type="predicted"/>
<evidence type="ECO:0000256" key="1">
    <source>
        <dbReference type="SAM" id="MobiDB-lite"/>
    </source>
</evidence>
<accession>A0A937JRI7</accession>
<reference evidence="2" key="1">
    <citation type="submission" date="2021-01" db="EMBL/GenBank/DDBJ databases">
        <title>WGS of actinomycetes isolated from Thailand.</title>
        <authorList>
            <person name="Thawai C."/>
        </authorList>
    </citation>
    <scope>NUCLEOTIDE SEQUENCE</scope>
    <source>
        <strain evidence="2">RCU-197</strain>
    </source>
</reference>
<dbReference type="InterPro" id="IPR004027">
    <property type="entry name" value="SEC_C_motif"/>
</dbReference>
<protein>
    <submittedName>
        <fullName evidence="2">SEC-C domain-containing protein</fullName>
    </submittedName>
</protein>
<feature type="region of interest" description="Disordered" evidence="1">
    <location>
        <begin position="273"/>
        <end position="317"/>
    </location>
</feature>
<dbReference type="SUPFAM" id="SSF103642">
    <property type="entry name" value="Sec-C motif"/>
    <property type="match status" value="1"/>
</dbReference>
<dbReference type="Pfam" id="PF02810">
    <property type="entry name" value="SEC-C"/>
    <property type="match status" value="1"/>
</dbReference>
<dbReference type="RefSeq" id="WP_201841133.1">
    <property type="nucleotide sequence ID" value="NZ_JAERRK010000017.1"/>
</dbReference>
<dbReference type="Proteomes" id="UP000661858">
    <property type="component" value="Unassembled WGS sequence"/>
</dbReference>
<dbReference type="AlphaFoldDB" id="A0A937JRI7"/>
<organism evidence="2 3">
    <name type="scientific">Streptomyces actinomycinicus</name>
    <dbReference type="NCBI Taxonomy" id="1695166"/>
    <lineage>
        <taxon>Bacteria</taxon>
        <taxon>Bacillati</taxon>
        <taxon>Actinomycetota</taxon>
        <taxon>Actinomycetes</taxon>
        <taxon>Kitasatosporales</taxon>
        <taxon>Streptomycetaceae</taxon>
        <taxon>Streptomyces</taxon>
    </lineage>
</organism>
<dbReference type="Gene3D" id="3.10.450.50">
    <property type="match status" value="1"/>
</dbReference>
<keyword evidence="3" id="KW-1185">Reference proteome</keyword>